<feature type="chain" id="PRO_5016625503" evidence="1">
    <location>
        <begin position="28"/>
        <end position="419"/>
    </location>
</feature>
<dbReference type="OrthoDB" id="6705925at2"/>
<dbReference type="Pfam" id="PF19582">
    <property type="entry name" value="AdeT1_2"/>
    <property type="match status" value="1"/>
</dbReference>
<keyword evidence="1" id="KW-0732">Signal</keyword>
<dbReference type="KEGG" id="mbah:HYN46_08725"/>
<evidence type="ECO:0000256" key="1">
    <source>
        <dbReference type="SAM" id="SignalP"/>
    </source>
</evidence>
<evidence type="ECO:0000313" key="3">
    <source>
        <dbReference type="Proteomes" id="UP000253940"/>
    </source>
</evidence>
<gene>
    <name evidence="2" type="ORF">HYN46_08725</name>
</gene>
<keyword evidence="3" id="KW-1185">Reference proteome</keyword>
<sequence length="419" mass="46463">MSMKNNRLLSSILSLSMLCAMPLTSYALPDGSQPLGANGPNVDELEKYSDIFARAKKMMDDPKTWNKIPPKVTLCVFSPEGAKGKGYDFAMSYLKQLPKYTQIAKNMGVDLKVTMTSPMDMHIDMASSIAKRKASTDVKFRVYTNEKIASEDFKAGQCDGVAMSNLRAKEFNGFIGSLDAIGAIPSYKHLTEAIQLLAKPEAAKYMVNQDYEIVSIIPMGAAYIMVNDRKINTLAKAAGKKIAVLDFDKSQAKMVQQIGAQPVSVDLTTISGKFNNGQVDIMAGPALIFKPLELYKGMTAADGSTVKGAIVRFPIVQITGVMMMHRGKFPDGVGQLMREFASMQIPMAYSFIDETEKSIDAKYWMDVPAADKPGYMKLMRESRIEMTKEGFYDKRMMSFLKKIRCQFDATNYECSLTDE</sequence>
<name>A0A345P6K5_9GAMM</name>
<dbReference type="AlphaFoldDB" id="A0A345P6K5"/>
<dbReference type="Proteomes" id="UP000253940">
    <property type="component" value="Chromosome"/>
</dbReference>
<dbReference type="EMBL" id="CP031222">
    <property type="protein sequence ID" value="AXI02914.1"/>
    <property type="molecule type" value="Genomic_DNA"/>
</dbReference>
<feature type="signal peptide" evidence="1">
    <location>
        <begin position="1"/>
        <end position="27"/>
    </location>
</feature>
<dbReference type="InterPro" id="IPR045758">
    <property type="entry name" value="AdeT1/2"/>
</dbReference>
<dbReference type="InterPro" id="IPR038404">
    <property type="entry name" value="TRAP_DctP_sf"/>
</dbReference>
<evidence type="ECO:0000313" key="2">
    <source>
        <dbReference type="EMBL" id="AXI02914.1"/>
    </source>
</evidence>
<dbReference type="Gene3D" id="3.40.190.170">
    <property type="entry name" value="Bacterial extracellular solute-binding protein, family 7"/>
    <property type="match status" value="1"/>
</dbReference>
<proteinExistence type="predicted"/>
<accession>A0A345P6K5</accession>
<organism evidence="2 3">
    <name type="scientific">Aquirhabdus parva</name>
    <dbReference type="NCBI Taxonomy" id="2283318"/>
    <lineage>
        <taxon>Bacteria</taxon>
        <taxon>Pseudomonadati</taxon>
        <taxon>Pseudomonadota</taxon>
        <taxon>Gammaproteobacteria</taxon>
        <taxon>Moraxellales</taxon>
        <taxon>Moraxellaceae</taxon>
        <taxon>Aquirhabdus</taxon>
    </lineage>
</organism>
<reference evidence="2 3" key="1">
    <citation type="submission" date="2018-07" db="EMBL/GenBank/DDBJ databases">
        <title>Genome sequencing of Moraxellaceae gen. HYN0046.</title>
        <authorList>
            <person name="Kim M."/>
            <person name="Yi H."/>
        </authorList>
    </citation>
    <scope>NUCLEOTIDE SEQUENCE [LARGE SCALE GENOMIC DNA]</scope>
    <source>
        <strain evidence="2 3">HYN0046</strain>
    </source>
</reference>
<protein>
    <submittedName>
        <fullName evidence="2">RND transporter</fullName>
    </submittedName>
</protein>